<evidence type="ECO:0000313" key="2">
    <source>
        <dbReference type="Proteomes" id="UP000237246"/>
    </source>
</evidence>
<sequence length="170" mass="18687">MLSISTALSAVIGAGAVRKNVYNAEKGKGWKIPRSKLRRSLIWLSSSSPHALLIANNGVQHLSGDVLGAWGASSTLQLAHHPRQEMRAEKDEEMFRTIPVAVTAQNMSVMLSRLSDNELWDVSSCFTIHIPIWPCCVWVTPALALVRLRLSLASVGIPFANMGALPIWYR</sequence>
<comment type="caution">
    <text evidence="1">The sequence shown here is derived from an EMBL/GenBank/DDBJ whole genome shotgun (WGS) entry which is preliminary data.</text>
</comment>
<name>A0A2P4SBM7_BAMTH</name>
<evidence type="ECO:0000313" key="1">
    <source>
        <dbReference type="EMBL" id="POI21515.1"/>
    </source>
</evidence>
<accession>A0A2P4SBM7</accession>
<organism evidence="1 2">
    <name type="scientific">Bambusicola thoracicus</name>
    <name type="common">Chinese bamboo-partridge</name>
    <name type="synonym">Perdix thoracica</name>
    <dbReference type="NCBI Taxonomy" id="9083"/>
    <lineage>
        <taxon>Eukaryota</taxon>
        <taxon>Metazoa</taxon>
        <taxon>Chordata</taxon>
        <taxon>Craniata</taxon>
        <taxon>Vertebrata</taxon>
        <taxon>Euteleostomi</taxon>
        <taxon>Archelosauria</taxon>
        <taxon>Archosauria</taxon>
        <taxon>Dinosauria</taxon>
        <taxon>Saurischia</taxon>
        <taxon>Theropoda</taxon>
        <taxon>Coelurosauria</taxon>
        <taxon>Aves</taxon>
        <taxon>Neognathae</taxon>
        <taxon>Galloanserae</taxon>
        <taxon>Galliformes</taxon>
        <taxon>Phasianidae</taxon>
        <taxon>Perdicinae</taxon>
        <taxon>Bambusicola</taxon>
    </lineage>
</organism>
<dbReference type="EMBL" id="PPHD01068354">
    <property type="protein sequence ID" value="POI21515.1"/>
    <property type="molecule type" value="Genomic_DNA"/>
</dbReference>
<reference evidence="1 2" key="1">
    <citation type="submission" date="2018-01" db="EMBL/GenBank/DDBJ databases">
        <title>Comparison of the Chinese Bamboo Partridge and Red Junglefowl genome sequences highlights the importance of demography in genome evolution.</title>
        <authorList>
            <person name="Tiley G.P."/>
            <person name="Kimball R.T."/>
            <person name="Braun E.L."/>
            <person name="Burleigh J.G."/>
        </authorList>
    </citation>
    <scope>NUCLEOTIDE SEQUENCE [LARGE SCALE GENOMIC DNA]</scope>
    <source>
        <strain evidence="1">RTK389</strain>
        <tissue evidence="1">Blood</tissue>
    </source>
</reference>
<dbReference type="OrthoDB" id="10392422at2759"/>
<dbReference type="AlphaFoldDB" id="A0A2P4SBM7"/>
<gene>
    <name evidence="1" type="ORF">CIB84_014739</name>
</gene>
<proteinExistence type="predicted"/>
<protein>
    <submittedName>
        <fullName evidence="1">Uncharacterized protein</fullName>
    </submittedName>
</protein>
<dbReference type="Proteomes" id="UP000237246">
    <property type="component" value="Unassembled WGS sequence"/>
</dbReference>
<keyword evidence="2" id="KW-1185">Reference proteome</keyword>